<accession>A0A6L9Y663</accession>
<keyword evidence="2" id="KW-1185">Reference proteome</keyword>
<dbReference type="RefSeq" id="WP_163764344.1">
    <property type="nucleotide sequence ID" value="NZ_JAAGYR010000008.1"/>
</dbReference>
<dbReference type="EMBL" id="JAAGYR010000008">
    <property type="protein sequence ID" value="NEN75746.1"/>
    <property type="molecule type" value="Genomic_DNA"/>
</dbReference>
<evidence type="ECO:0000313" key="1">
    <source>
        <dbReference type="EMBL" id="NEN75746.1"/>
    </source>
</evidence>
<name>A0A6L9Y663_9BURK</name>
<proteinExistence type="predicted"/>
<gene>
    <name evidence="1" type="ORF">F9B74_05315</name>
</gene>
<reference evidence="1 2" key="1">
    <citation type="submission" date="2020-02" db="EMBL/GenBank/DDBJ databases">
        <title>Pelistega sp. NLN82 were isolated from wild rodents of the Hainan Island.</title>
        <authorList>
            <person name="Niu N."/>
            <person name="Zhou J."/>
        </authorList>
    </citation>
    <scope>NUCLEOTIDE SEQUENCE [LARGE SCALE GENOMIC DNA]</scope>
    <source>
        <strain evidence="1 2">NLN82</strain>
    </source>
</reference>
<organism evidence="1 2">
    <name type="scientific">Pelistega ratti</name>
    <dbReference type="NCBI Taxonomy" id="2652177"/>
    <lineage>
        <taxon>Bacteria</taxon>
        <taxon>Pseudomonadati</taxon>
        <taxon>Pseudomonadota</taxon>
        <taxon>Betaproteobacteria</taxon>
        <taxon>Burkholderiales</taxon>
        <taxon>Alcaligenaceae</taxon>
        <taxon>Pelistega</taxon>
    </lineage>
</organism>
<evidence type="ECO:0008006" key="3">
    <source>
        <dbReference type="Google" id="ProtNLM"/>
    </source>
</evidence>
<dbReference type="AlphaFoldDB" id="A0A6L9Y663"/>
<sequence>MDILILGALPHHLMAKESEAYLEKQAPFLTHLLQTHQAQTEWFDIETLGCTPYEYYQLKQVAYHSQDGFYARGLAPLRCPAHFNTALPKNLYLMTLCHIEVGLNHASLYLQEELNIPAHESTALFEQAKTLFENTPFSLLSYDADTALIDLGNDFDYPLPSPALLATGYINDWYRPQILPRTLQNSLNELQMSWYDHPINVARQSRGEKAINSAWIYGGASKADIKTISPTTHDSITLDTLFFSHLHQDWGSWLAQLNNIDQQLKSLHSAQNRYIFFGFDRITTLTPLPWWHKFLTRKDQWKQWWSLSK</sequence>
<comment type="caution">
    <text evidence="1">The sequence shown here is derived from an EMBL/GenBank/DDBJ whole genome shotgun (WGS) entry which is preliminary data.</text>
</comment>
<dbReference type="Proteomes" id="UP000477651">
    <property type="component" value="Unassembled WGS sequence"/>
</dbReference>
<protein>
    <recommendedName>
        <fullName evidence="3">Cofactor-independent phosphoglycerate mutase</fullName>
    </recommendedName>
</protein>
<evidence type="ECO:0000313" key="2">
    <source>
        <dbReference type="Proteomes" id="UP000477651"/>
    </source>
</evidence>